<dbReference type="AlphaFoldDB" id="A0A9W9HMP8"/>
<sequence length="252" mass="25762">MDTVNKVVTAASTAIWGENDPRAQQSVQQHGEEPLSGVQGKGVTNDPYDAGNREEQPNAPSTDVNTASQHPTVDGEPKHASSETASGSAKSTNDTAHGVSEVSNSNTSTEASKPSTNASNSSDKKSTDSAEQRSTTQTEGGGASSTGGSSAHGAPSEEALKGPQGPAPHSAEEFEKEAKWRKPAKKEGPAKSSESNSSPSKSSEKSEQGSANASGSGGSEKSGGSGNEKHSAMSKVKERLNKVAHPRHGNKT</sequence>
<feature type="compositionally biased region" description="Gly residues" evidence="1">
    <location>
        <begin position="215"/>
        <end position="226"/>
    </location>
</feature>
<feature type="compositionally biased region" description="Basic residues" evidence="1">
    <location>
        <begin position="242"/>
        <end position="252"/>
    </location>
</feature>
<dbReference type="EMBL" id="JAPQKO010000008">
    <property type="protein sequence ID" value="KAJ5152282.1"/>
    <property type="molecule type" value="Genomic_DNA"/>
</dbReference>
<feature type="compositionally biased region" description="Polar residues" evidence="1">
    <location>
        <begin position="58"/>
        <end position="71"/>
    </location>
</feature>
<reference evidence="2" key="2">
    <citation type="journal article" date="2023" name="IMA Fungus">
        <title>Comparative genomic study of the Penicillium genus elucidates a diverse pangenome and 15 lateral gene transfer events.</title>
        <authorList>
            <person name="Petersen C."/>
            <person name="Sorensen T."/>
            <person name="Nielsen M.R."/>
            <person name="Sondergaard T.E."/>
            <person name="Sorensen J.L."/>
            <person name="Fitzpatrick D.A."/>
            <person name="Frisvad J.C."/>
            <person name="Nielsen K.L."/>
        </authorList>
    </citation>
    <scope>NUCLEOTIDE SEQUENCE</scope>
    <source>
        <strain evidence="2">IBT 21917</strain>
    </source>
</reference>
<dbReference type="Proteomes" id="UP001146351">
    <property type="component" value="Unassembled WGS sequence"/>
</dbReference>
<proteinExistence type="predicted"/>
<organism evidence="2 3">
    <name type="scientific">Penicillium capsulatum</name>
    <dbReference type="NCBI Taxonomy" id="69766"/>
    <lineage>
        <taxon>Eukaryota</taxon>
        <taxon>Fungi</taxon>
        <taxon>Dikarya</taxon>
        <taxon>Ascomycota</taxon>
        <taxon>Pezizomycotina</taxon>
        <taxon>Eurotiomycetes</taxon>
        <taxon>Eurotiomycetidae</taxon>
        <taxon>Eurotiales</taxon>
        <taxon>Aspergillaceae</taxon>
        <taxon>Penicillium</taxon>
    </lineage>
</organism>
<evidence type="ECO:0000313" key="3">
    <source>
        <dbReference type="Proteomes" id="UP001146351"/>
    </source>
</evidence>
<gene>
    <name evidence="2" type="ORF">N7492_010577</name>
</gene>
<feature type="compositionally biased region" description="Low complexity" evidence="1">
    <location>
        <begin position="146"/>
        <end position="156"/>
    </location>
</feature>
<feature type="compositionally biased region" description="Basic and acidic residues" evidence="1">
    <location>
        <begin position="170"/>
        <end position="189"/>
    </location>
</feature>
<accession>A0A9W9HMP8</accession>
<feature type="region of interest" description="Disordered" evidence="1">
    <location>
        <begin position="1"/>
        <end position="252"/>
    </location>
</feature>
<dbReference type="OrthoDB" id="5388207at2759"/>
<evidence type="ECO:0000313" key="2">
    <source>
        <dbReference type="EMBL" id="KAJ5152282.1"/>
    </source>
</evidence>
<evidence type="ECO:0000256" key="1">
    <source>
        <dbReference type="SAM" id="MobiDB-lite"/>
    </source>
</evidence>
<feature type="compositionally biased region" description="Polar residues" evidence="1">
    <location>
        <begin position="82"/>
        <end position="121"/>
    </location>
</feature>
<name>A0A9W9HMP8_9EURO</name>
<feature type="compositionally biased region" description="Basic and acidic residues" evidence="1">
    <location>
        <begin position="227"/>
        <end position="241"/>
    </location>
</feature>
<protein>
    <submittedName>
        <fullName evidence="2">Uncharacterized protein</fullName>
    </submittedName>
</protein>
<comment type="caution">
    <text evidence="2">The sequence shown here is derived from an EMBL/GenBank/DDBJ whole genome shotgun (WGS) entry which is preliminary data.</text>
</comment>
<reference evidence="2" key="1">
    <citation type="submission" date="2022-11" db="EMBL/GenBank/DDBJ databases">
        <authorList>
            <person name="Petersen C."/>
        </authorList>
    </citation>
    <scope>NUCLEOTIDE SEQUENCE</scope>
    <source>
        <strain evidence="2">IBT 21917</strain>
    </source>
</reference>
<feature type="compositionally biased region" description="Basic and acidic residues" evidence="1">
    <location>
        <begin position="122"/>
        <end position="131"/>
    </location>
</feature>
<keyword evidence="3" id="KW-1185">Reference proteome</keyword>
<feature type="compositionally biased region" description="Low complexity" evidence="1">
    <location>
        <begin position="191"/>
        <end position="201"/>
    </location>
</feature>